<proteinExistence type="predicted"/>
<name>A0AAN9JZC0_CANGL</name>
<dbReference type="EMBL" id="JAYMYQ010000010">
    <property type="protein sequence ID" value="KAK7308085.1"/>
    <property type="molecule type" value="Genomic_DNA"/>
</dbReference>
<sequence>MIRSYYFVNFLSGWDELGLSQLFNKWEKVVWRTYKVQVYEAYCFDKAQHEVPSYNATQSSYARKVKEGLTKSGNPERKRHNNIHAVKVGEDFWTEGKRNIDGVVTQHFDRFYQAPTPSCISLGGVPITQISHSNRQQLIAINGNGAKTLVLGVTLKSDVKDKWKWSQDRTYACYTDIFNESIALANKPGQFATYDIIWRRFLYIRYRETCPKMTLGNEYLGSCIDEEHRKMQYLV</sequence>
<comment type="caution">
    <text evidence="1">The sequence shown here is derived from an EMBL/GenBank/DDBJ whole genome shotgun (WGS) entry which is preliminary data.</text>
</comment>
<dbReference type="AlphaFoldDB" id="A0AAN9JZC0"/>
<protein>
    <submittedName>
        <fullName evidence="1">Uncharacterized protein</fullName>
    </submittedName>
</protein>
<evidence type="ECO:0000313" key="1">
    <source>
        <dbReference type="EMBL" id="KAK7308085.1"/>
    </source>
</evidence>
<accession>A0AAN9JZC0</accession>
<gene>
    <name evidence="1" type="ORF">VNO77_41680</name>
</gene>
<keyword evidence="2" id="KW-1185">Reference proteome</keyword>
<organism evidence="1 2">
    <name type="scientific">Canavalia gladiata</name>
    <name type="common">Sword bean</name>
    <name type="synonym">Dolichos gladiatus</name>
    <dbReference type="NCBI Taxonomy" id="3824"/>
    <lineage>
        <taxon>Eukaryota</taxon>
        <taxon>Viridiplantae</taxon>
        <taxon>Streptophyta</taxon>
        <taxon>Embryophyta</taxon>
        <taxon>Tracheophyta</taxon>
        <taxon>Spermatophyta</taxon>
        <taxon>Magnoliopsida</taxon>
        <taxon>eudicotyledons</taxon>
        <taxon>Gunneridae</taxon>
        <taxon>Pentapetalae</taxon>
        <taxon>rosids</taxon>
        <taxon>fabids</taxon>
        <taxon>Fabales</taxon>
        <taxon>Fabaceae</taxon>
        <taxon>Papilionoideae</taxon>
        <taxon>50 kb inversion clade</taxon>
        <taxon>NPAAA clade</taxon>
        <taxon>indigoferoid/millettioid clade</taxon>
        <taxon>Phaseoleae</taxon>
        <taxon>Canavalia</taxon>
    </lineage>
</organism>
<evidence type="ECO:0000313" key="2">
    <source>
        <dbReference type="Proteomes" id="UP001367508"/>
    </source>
</evidence>
<dbReference type="Proteomes" id="UP001367508">
    <property type="component" value="Unassembled WGS sequence"/>
</dbReference>
<reference evidence="1 2" key="1">
    <citation type="submission" date="2024-01" db="EMBL/GenBank/DDBJ databases">
        <title>The genomes of 5 underutilized Papilionoideae crops provide insights into root nodulation and disease resistanc.</title>
        <authorList>
            <person name="Jiang F."/>
        </authorList>
    </citation>
    <scope>NUCLEOTIDE SEQUENCE [LARGE SCALE GENOMIC DNA]</scope>
    <source>
        <strain evidence="1">LVBAO_FW01</strain>
        <tissue evidence="1">Leaves</tissue>
    </source>
</reference>